<dbReference type="FunCoup" id="K1Q8T0">
    <property type="interactions" value="559"/>
</dbReference>
<dbReference type="InterPro" id="IPR000086">
    <property type="entry name" value="NUDIX_hydrolase_dom"/>
</dbReference>
<proteinExistence type="predicted"/>
<dbReference type="GO" id="GO:0044716">
    <property type="term" value="F:8-oxo-GDP phosphatase activity"/>
    <property type="evidence" value="ECO:0007669"/>
    <property type="project" value="TreeGrafter"/>
</dbReference>
<protein>
    <submittedName>
        <fullName evidence="2">Nucleoside diphosphate-linked moiety X motif 18</fullName>
    </submittedName>
</protein>
<dbReference type="InParanoid" id="K1Q8T0"/>
<dbReference type="EMBL" id="JH815886">
    <property type="protein sequence ID" value="EKC33092.1"/>
    <property type="molecule type" value="Genomic_DNA"/>
</dbReference>
<dbReference type="GO" id="GO:0044715">
    <property type="term" value="F:8-oxo-dGDP phosphatase activity"/>
    <property type="evidence" value="ECO:0007669"/>
    <property type="project" value="TreeGrafter"/>
</dbReference>
<evidence type="ECO:0000313" key="2">
    <source>
        <dbReference type="EMBL" id="EKC33092.1"/>
    </source>
</evidence>
<dbReference type="HOGENOM" id="CLU_061042_1_0_1"/>
<dbReference type="PROSITE" id="PS00893">
    <property type="entry name" value="NUDIX_BOX"/>
    <property type="match status" value="1"/>
</dbReference>
<dbReference type="PANTHER" id="PTHR22769:SF56">
    <property type="entry name" value="8-OXO-DGDP PHOSPHATASE NUDT18"/>
    <property type="match status" value="1"/>
</dbReference>
<dbReference type="PROSITE" id="PS51462">
    <property type="entry name" value="NUDIX"/>
    <property type="match status" value="1"/>
</dbReference>
<name>K1Q8T0_MAGGI</name>
<dbReference type="SUPFAM" id="SSF55811">
    <property type="entry name" value="Nudix"/>
    <property type="match status" value="2"/>
</dbReference>
<sequence length="383" mass="43128">MYMFTNPVSMADASPNLSCTETNKSEPGGDIEADLQKILNGQHVPVNHIAVGLDRIGNFVPKTKKTVYYIVGAILINDAGQILMIQEAKYSCYGQWYLPCGRVEREESFVILMIQEAKYSCYGQWYLPCGRVEREESFVEACKREVEEEAGLTFEPTTLLCVEYGSGYYYRLTFTGHVTGGKLKTLEHKDKESLQAEWIDPVHIQNKSLPIRAKDILPLIKLGYKHWERTVEQRFRPCLPLLYKHKHIINRPLIVQKMSDSEIYVLVNSEGGSHFPCGVDFSRTPSALLTAYFILKEAIGNTKGFKPRICGLVNLEYGGQPGSKEDGICFSILVSLDAPKLPELENSVYKWTKVQDSALIQNIVLLFEDGKSVPLIDLSAGRS</sequence>
<keyword evidence="1" id="KW-0378">Hydrolase</keyword>
<reference evidence="2" key="1">
    <citation type="journal article" date="2012" name="Nature">
        <title>The oyster genome reveals stress adaptation and complexity of shell formation.</title>
        <authorList>
            <person name="Zhang G."/>
            <person name="Fang X."/>
            <person name="Guo X."/>
            <person name="Li L."/>
            <person name="Luo R."/>
            <person name="Xu F."/>
            <person name="Yang P."/>
            <person name="Zhang L."/>
            <person name="Wang X."/>
            <person name="Qi H."/>
            <person name="Xiong Z."/>
            <person name="Que H."/>
            <person name="Xie Y."/>
            <person name="Holland P.W."/>
            <person name="Paps J."/>
            <person name="Zhu Y."/>
            <person name="Wu F."/>
            <person name="Chen Y."/>
            <person name="Wang J."/>
            <person name="Peng C."/>
            <person name="Meng J."/>
            <person name="Yang L."/>
            <person name="Liu J."/>
            <person name="Wen B."/>
            <person name="Zhang N."/>
            <person name="Huang Z."/>
            <person name="Zhu Q."/>
            <person name="Feng Y."/>
            <person name="Mount A."/>
            <person name="Hedgecock D."/>
            <person name="Xu Z."/>
            <person name="Liu Y."/>
            <person name="Domazet-Loso T."/>
            <person name="Du Y."/>
            <person name="Sun X."/>
            <person name="Zhang S."/>
            <person name="Liu B."/>
            <person name="Cheng P."/>
            <person name="Jiang X."/>
            <person name="Li J."/>
            <person name="Fan D."/>
            <person name="Wang W."/>
            <person name="Fu W."/>
            <person name="Wang T."/>
            <person name="Wang B."/>
            <person name="Zhang J."/>
            <person name="Peng Z."/>
            <person name="Li Y."/>
            <person name="Li N."/>
            <person name="Wang J."/>
            <person name="Chen M."/>
            <person name="He Y."/>
            <person name="Tan F."/>
            <person name="Song X."/>
            <person name="Zheng Q."/>
            <person name="Huang R."/>
            <person name="Yang H."/>
            <person name="Du X."/>
            <person name="Chen L."/>
            <person name="Yang M."/>
            <person name="Gaffney P.M."/>
            <person name="Wang S."/>
            <person name="Luo L."/>
            <person name="She Z."/>
            <person name="Ming Y."/>
            <person name="Huang W."/>
            <person name="Zhang S."/>
            <person name="Huang B."/>
            <person name="Zhang Y."/>
            <person name="Qu T."/>
            <person name="Ni P."/>
            <person name="Miao G."/>
            <person name="Wang J."/>
            <person name="Wang Q."/>
            <person name="Steinberg C.E."/>
            <person name="Wang H."/>
            <person name="Li N."/>
            <person name="Qian L."/>
            <person name="Zhang G."/>
            <person name="Li Y."/>
            <person name="Yang H."/>
            <person name="Liu X."/>
            <person name="Wang J."/>
            <person name="Yin Y."/>
            <person name="Wang J."/>
        </authorList>
    </citation>
    <scope>NUCLEOTIDE SEQUENCE [LARGE SCALE GENOMIC DNA]</scope>
    <source>
        <strain evidence="2">05x7-T-G4-1.051#20</strain>
    </source>
</reference>
<dbReference type="Pfam" id="PF00293">
    <property type="entry name" value="NUDIX"/>
    <property type="match status" value="2"/>
</dbReference>
<evidence type="ECO:0000256" key="1">
    <source>
        <dbReference type="ARBA" id="ARBA00022801"/>
    </source>
</evidence>
<dbReference type="PANTHER" id="PTHR22769">
    <property type="entry name" value="MUTT/NUDIX HYDROLASE"/>
    <property type="match status" value="1"/>
</dbReference>
<gene>
    <name evidence="2" type="ORF">CGI_10023992</name>
</gene>
<dbReference type="Gene3D" id="3.90.79.10">
    <property type="entry name" value="Nucleoside Triphosphate Pyrophosphohydrolase"/>
    <property type="match status" value="2"/>
</dbReference>
<accession>K1Q8T0</accession>
<dbReference type="InterPro" id="IPR015797">
    <property type="entry name" value="NUDIX_hydrolase-like_dom_sf"/>
</dbReference>
<dbReference type="AlphaFoldDB" id="K1Q8T0"/>
<organism evidence="2">
    <name type="scientific">Magallana gigas</name>
    <name type="common">Pacific oyster</name>
    <name type="synonym">Crassostrea gigas</name>
    <dbReference type="NCBI Taxonomy" id="29159"/>
    <lineage>
        <taxon>Eukaryota</taxon>
        <taxon>Metazoa</taxon>
        <taxon>Spiralia</taxon>
        <taxon>Lophotrochozoa</taxon>
        <taxon>Mollusca</taxon>
        <taxon>Bivalvia</taxon>
        <taxon>Autobranchia</taxon>
        <taxon>Pteriomorphia</taxon>
        <taxon>Ostreida</taxon>
        <taxon>Ostreoidea</taxon>
        <taxon>Ostreidae</taxon>
        <taxon>Magallana</taxon>
    </lineage>
</organism>
<dbReference type="InterPro" id="IPR020084">
    <property type="entry name" value="NUDIX_hydrolase_CS"/>
</dbReference>